<dbReference type="STRING" id="429701.A0A2G9GMN5"/>
<evidence type="ECO:0000256" key="15">
    <source>
        <dbReference type="ARBA" id="ARBA00023136"/>
    </source>
</evidence>
<dbReference type="PROSITE" id="PS00107">
    <property type="entry name" value="PROTEIN_KINASE_ATP"/>
    <property type="match status" value="1"/>
</dbReference>
<evidence type="ECO:0000256" key="17">
    <source>
        <dbReference type="ARBA" id="ARBA00023180"/>
    </source>
</evidence>
<dbReference type="EC" id="2.7.11.1" evidence="2"/>
<feature type="binding site" evidence="20">
    <location>
        <position position="323"/>
    </location>
    <ligand>
        <name>ATP</name>
        <dbReference type="ChEBI" id="CHEBI:30616"/>
    </ligand>
</feature>
<comment type="catalytic activity">
    <reaction evidence="19">
        <text>L-seryl-[protein] + ATP = O-phospho-L-seryl-[protein] + ADP + H(+)</text>
        <dbReference type="Rhea" id="RHEA:17989"/>
        <dbReference type="Rhea" id="RHEA-COMP:9863"/>
        <dbReference type="Rhea" id="RHEA-COMP:11604"/>
        <dbReference type="ChEBI" id="CHEBI:15378"/>
        <dbReference type="ChEBI" id="CHEBI:29999"/>
        <dbReference type="ChEBI" id="CHEBI:30616"/>
        <dbReference type="ChEBI" id="CHEBI:83421"/>
        <dbReference type="ChEBI" id="CHEBI:456216"/>
        <dbReference type="EC" id="2.7.11.1"/>
    </reaction>
</comment>
<dbReference type="InterPro" id="IPR001245">
    <property type="entry name" value="Ser-Thr/Tyr_kinase_cat_dom"/>
</dbReference>
<comment type="catalytic activity">
    <reaction evidence="18">
        <text>L-threonyl-[protein] + ATP = O-phospho-L-threonyl-[protein] + ADP + H(+)</text>
        <dbReference type="Rhea" id="RHEA:46608"/>
        <dbReference type="Rhea" id="RHEA-COMP:11060"/>
        <dbReference type="Rhea" id="RHEA-COMP:11605"/>
        <dbReference type="ChEBI" id="CHEBI:15378"/>
        <dbReference type="ChEBI" id="CHEBI:30013"/>
        <dbReference type="ChEBI" id="CHEBI:30616"/>
        <dbReference type="ChEBI" id="CHEBI:61977"/>
        <dbReference type="ChEBI" id="CHEBI:456216"/>
        <dbReference type="EC" id="2.7.11.1"/>
    </reaction>
</comment>
<dbReference type="Pfam" id="PF07714">
    <property type="entry name" value="PK_Tyr_Ser-Thr"/>
    <property type="match status" value="1"/>
</dbReference>
<evidence type="ECO:0000256" key="9">
    <source>
        <dbReference type="ARBA" id="ARBA00022729"/>
    </source>
</evidence>
<keyword evidence="11 20" id="KW-0547">Nucleotide-binding</keyword>
<dbReference type="SUPFAM" id="SSF56112">
    <property type="entry name" value="Protein kinase-like (PK-like)"/>
    <property type="match status" value="1"/>
</dbReference>
<name>A0A2G9GMN5_9LAMI</name>
<dbReference type="GO" id="GO:0005524">
    <property type="term" value="F:ATP binding"/>
    <property type="evidence" value="ECO:0007669"/>
    <property type="project" value="UniProtKB-UniRule"/>
</dbReference>
<dbReference type="InterPro" id="IPR011009">
    <property type="entry name" value="Kinase-like_dom_sf"/>
</dbReference>
<dbReference type="GO" id="GO:0106310">
    <property type="term" value="F:protein serine kinase activity"/>
    <property type="evidence" value="ECO:0007669"/>
    <property type="project" value="RHEA"/>
</dbReference>
<gene>
    <name evidence="22" type="ORF">CDL12_20881</name>
</gene>
<dbReference type="InterPro" id="IPR017441">
    <property type="entry name" value="Protein_kinase_ATP_BS"/>
</dbReference>
<evidence type="ECO:0000256" key="10">
    <source>
        <dbReference type="ARBA" id="ARBA00022737"/>
    </source>
</evidence>
<dbReference type="PANTHER" id="PTHR27008:SF585">
    <property type="entry name" value="PROTEIN KINASE DOMAIN-CONTAINING PROTEIN"/>
    <property type="match status" value="1"/>
</dbReference>
<dbReference type="InterPro" id="IPR000719">
    <property type="entry name" value="Prot_kinase_dom"/>
</dbReference>
<dbReference type="Pfam" id="PF00560">
    <property type="entry name" value="LRR_1"/>
    <property type="match status" value="1"/>
</dbReference>
<evidence type="ECO:0000256" key="3">
    <source>
        <dbReference type="ARBA" id="ARBA00022475"/>
    </source>
</evidence>
<organism evidence="22 23">
    <name type="scientific">Handroanthus impetiginosus</name>
    <dbReference type="NCBI Taxonomy" id="429701"/>
    <lineage>
        <taxon>Eukaryota</taxon>
        <taxon>Viridiplantae</taxon>
        <taxon>Streptophyta</taxon>
        <taxon>Embryophyta</taxon>
        <taxon>Tracheophyta</taxon>
        <taxon>Spermatophyta</taxon>
        <taxon>Magnoliopsida</taxon>
        <taxon>eudicotyledons</taxon>
        <taxon>Gunneridae</taxon>
        <taxon>Pentapetalae</taxon>
        <taxon>asterids</taxon>
        <taxon>lamiids</taxon>
        <taxon>Lamiales</taxon>
        <taxon>Bignoniaceae</taxon>
        <taxon>Crescentiina</taxon>
        <taxon>Tabebuia alliance</taxon>
        <taxon>Handroanthus</taxon>
    </lineage>
</organism>
<keyword evidence="16" id="KW-0675">Receptor</keyword>
<dbReference type="Gene3D" id="1.10.510.10">
    <property type="entry name" value="Transferase(Phosphotransferase) domain 1"/>
    <property type="match status" value="1"/>
</dbReference>
<keyword evidence="23" id="KW-1185">Reference proteome</keyword>
<dbReference type="Gene3D" id="3.80.10.10">
    <property type="entry name" value="Ribonuclease Inhibitor"/>
    <property type="match status" value="1"/>
</dbReference>
<evidence type="ECO:0000256" key="4">
    <source>
        <dbReference type="ARBA" id="ARBA00022527"/>
    </source>
</evidence>
<comment type="caution">
    <text evidence="22">The sequence shown here is derived from an EMBL/GenBank/DDBJ whole genome shotgun (WGS) entry which is preliminary data.</text>
</comment>
<evidence type="ECO:0000256" key="8">
    <source>
        <dbReference type="ARBA" id="ARBA00022692"/>
    </source>
</evidence>
<dbReference type="Gene3D" id="3.30.200.20">
    <property type="entry name" value="Phosphorylase Kinase, domain 1"/>
    <property type="match status" value="1"/>
</dbReference>
<keyword evidence="5" id="KW-0597">Phosphoprotein</keyword>
<dbReference type="InterPro" id="IPR032675">
    <property type="entry name" value="LRR_dom_sf"/>
</dbReference>
<evidence type="ECO:0000256" key="20">
    <source>
        <dbReference type="PROSITE-ProRule" id="PRU10141"/>
    </source>
</evidence>
<keyword evidence="7 22" id="KW-0808">Transferase</keyword>
<evidence type="ECO:0000256" key="1">
    <source>
        <dbReference type="ARBA" id="ARBA00004162"/>
    </source>
</evidence>
<dbReference type="InterPro" id="IPR051809">
    <property type="entry name" value="Plant_receptor-like_S/T_kinase"/>
</dbReference>
<evidence type="ECO:0000313" key="23">
    <source>
        <dbReference type="Proteomes" id="UP000231279"/>
    </source>
</evidence>
<feature type="domain" description="Protein kinase" evidence="21">
    <location>
        <begin position="295"/>
        <end position="577"/>
    </location>
</feature>
<dbReference type="InterPro" id="IPR001611">
    <property type="entry name" value="Leu-rich_rpt"/>
</dbReference>
<evidence type="ECO:0000256" key="14">
    <source>
        <dbReference type="ARBA" id="ARBA00022989"/>
    </source>
</evidence>
<dbReference type="FunFam" id="3.80.10.10:FF:000041">
    <property type="entry name" value="LRR receptor-like serine/threonine-protein kinase ERECTA"/>
    <property type="match status" value="1"/>
</dbReference>
<keyword evidence="17" id="KW-0325">Glycoprotein</keyword>
<proteinExistence type="predicted"/>
<evidence type="ECO:0000256" key="5">
    <source>
        <dbReference type="ARBA" id="ARBA00022553"/>
    </source>
</evidence>
<evidence type="ECO:0000256" key="13">
    <source>
        <dbReference type="ARBA" id="ARBA00022840"/>
    </source>
</evidence>
<dbReference type="SUPFAM" id="SSF52058">
    <property type="entry name" value="L domain-like"/>
    <property type="match status" value="1"/>
</dbReference>
<evidence type="ECO:0000259" key="21">
    <source>
        <dbReference type="PROSITE" id="PS50011"/>
    </source>
</evidence>
<dbReference type="FunFam" id="1.10.510.10:FF:000358">
    <property type="entry name" value="Putative leucine-rich repeat receptor-like serine/threonine-protein kinase"/>
    <property type="match status" value="1"/>
</dbReference>
<keyword evidence="8" id="KW-0812">Transmembrane</keyword>
<keyword evidence="14" id="KW-1133">Transmembrane helix</keyword>
<evidence type="ECO:0000256" key="19">
    <source>
        <dbReference type="ARBA" id="ARBA00048679"/>
    </source>
</evidence>
<dbReference type="Proteomes" id="UP000231279">
    <property type="component" value="Unassembled WGS sequence"/>
</dbReference>
<dbReference type="OrthoDB" id="676979at2759"/>
<dbReference type="EMBL" id="NKXS01004384">
    <property type="protein sequence ID" value="PIN06564.1"/>
    <property type="molecule type" value="Genomic_DNA"/>
</dbReference>
<evidence type="ECO:0000256" key="2">
    <source>
        <dbReference type="ARBA" id="ARBA00012513"/>
    </source>
</evidence>
<evidence type="ECO:0000256" key="11">
    <source>
        <dbReference type="ARBA" id="ARBA00022741"/>
    </source>
</evidence>
<keyword evidence="9" id="KW-0732">Signal</keyword>
<comment type="subcellular location">
    <subcellularLocation>
        <location evidence="1">Cell membrane</location>
        <topology evidence="1">Single-pass membrane protein</topology>
    </subcellularLocation>
</comment>
<dbReference type="PANTHER" id="PTHR27008">
    <property type="entry name" value="OS04G0122200 PROTEIN"/>
    <property type="match status" value="1"/>
</dbReference>
<keyword evidence="4 22" id="KW-0723">Serine/threonine-protein kinase</keyword>
<evidence type="ECO:0000256" key="7">
    <source>
        <dbReference type="ARBA" id="ARBA00022679"/>
    </source>
</evidence>
<dbReference type="PROSITE" id="PS50011">
    <property type="entry name" value="PROTEIN_KINASE_DOM"/>
    <property type="match status" value="1"/>
</dbReference>
<evidence type="ECO:0000313" key="22">
    <source>
        <dbReference type="EMBL" id="PIN06564.1"/>
    </source>
</evidence>
<dbReference type="Pfam" id="PF13855">
    <property type="entry name" value="LRR_8"/>
    <property type="match status" value="1"/>
</dbReference>
<keyword evidence="15" id="KW-0472">Membrane</keyword>
<evidence type="ECO:0000256" key="18">
    <source>
        <dbReference type="ARBA" id="ARBA00047899"/>
    </source>
</evidence>
<keyword evidence="6" id="KW-0433">Leucine-rich repeat</keyword>
<dbReference type="GO" id="GO:0005886">
    <property type="term" value="C:plasma membrane"/>
    <property type="evidence" value="ECO:0007669"/>
    <property type="project" value="UniProtKB-SubCell"/>
</dbReference>
<evidence type="ECO:0000256" key="6">
    <source>
        <dbReference type="ARBA" id="ARBA00022614"/>
    </source>
</evidence>
<keyword evidence="12 22" id="KW-0418">Kinase</keyword>
<keyword evidence="10" id="KW-0677">Repeat</keyword>
<sequence length="577" mass="64256">MLDLEFNDFFGQLLSTFGLSLPNLLELFLYSNKLSGAIPSSMNNASSLTDLDIIENSFTGSVSNLGNLGLLKTLYLGGNDLTGEYPNKELGFLSSLTSYRNLWKTDLSSNPLNASGCGIRGSIPVEIENLTNFVDLSLDSNRLIGFIPRTVGKLKGLGRISLHYNKLQGLIPGDLCLFSKLGPLYLNHNKLQGPILNALVNLNPSKNCTWTLISWIPVYPPIGSFPSGIENFKIISKFDLSFNSFSGHVPGDIYTVVSLDYLSLAHNKFQGSIPQSIGNLKRSSYMELVKAANDFSDSNKLGRGSTGTVLIGMLSDGLMVAIKVFNLQFEKISRSFDTEVEVLRTIRHRNLIKVIGCCCNQDFKALVLEYMPNGSLDKWLHSHYYFLGLLQRLNIAMDIALALEYLHQRHMFPIVHCELKPSNVLLDEDMTAHVGDFGIAKLLGEGELIVHTTTLMIRFALDLSAKYRAHDMVSSSGDIYSFGIMLLEICTRKKTIDERFGEEISLKSWVNFSLQENRISEVMDTNLQGRKGQNLSAMEQFLLSMLCLAMECLATSPSDRINISDDVSKLERIRSMF</sequence>
<reference evidence="23" key="1">
    <citation type="journal article" date="2018" name="Gigascience">
        <title>Genome assembly of the Pink Ipe (Handroanthus impetiginosus, Bignoniaceae), a highly valued, ecologically keystone Neotropical timber forest tree.</title>
        <authorList>
            <person name="Silva-Junior O.B."/>
            <person name="Grattapaglia D."/>
            <person name="Novaes E."/>
            <person name="Collevatti R.G."/>
        </authorList>
    </citation>
    <scope>NUCLEOTIDE SEQUENCE [LARGE SCALE GENOMIC DNA]</scope>
    <source>
        <strain evidence="23">cv. UFG-1</strain>
    </source>
</reference>
<accession>A0A2G9GMN5</accession>
<keyword evidence="3" id="KW-1003">Cell membrane</keyword>
<evidence type="ECO:0000256" key="16">
    <source>
        <dbReference type="ARBA" id="ARBA00023170"/>
    </source>
</evidence>
<dbReference type="AlphaFoldDB" id="A0A2G9GMN5"/>
<dbReference type="GO" id="GO:0004674">
    <property type="term" value="F:protein serine/threonine kinase activity"/>
    <property type="evidence" value="ECO:0007669"/>
    <property type="project" value="UniProtKB-KW"/>
</dbReference>
<keyword evidence="13 20" id="KW-0067">ATP-binding</keyword>
<protein>
    <recommendedName>
        <fullName evidence="2">non-specific serine/threonine protein kinase</fullName>
        <ecNumber evidence="2">2.7.11.1</ecNumber>
    </recommendedName>
</protein>
<evidence type="ECO:0000256" key="12">
    <source>
        <dbReference type="ARBA" id="ARBA00022777"/>
    </source>
</evidence>